<dbReference type="AlphaFoldDB" id="A0A381QNS8"/>
<feature type="compositionally biased region" description="Basic and acidic residues" evidence="1">
    <location>
        <begin position="42"/>
        <end position="56"/>
    </location>
</feature>
<protein>
    <submittedName>
        <fullName evidence="2">Uncharacterized protein</fullName>
    </submittedName>
</protein>
<gene>
    <name evidence="2" type="ORF">METZ01_LOCUS33342</name>
</gene>
<accession>A0A381QNS8</accession>
<proteinExistence type="predicted"/>
<dbReference type="EMBL" id="UINC01001428">
    <property type="protein sequence ID" value="SUZ80488.1"/>
    <property type="molecule type" value="Genomic_DNA"/>
</dbReference>
<evidence type="ECO:0000256" key="1">
    <source>
        <dbReference type="SAM" id="MobiDB-lite"/>
    </source>
</evidence>
<evidence type="ECO:0000313" key="2">
    <source>
        <dbReference type="EMBL" id="SUZ80488.1"/>
    </source>
</evidence>
<organism evidence="2">
    <name type="scientific">marine metagenome</name>
    <dbReference type="NCBI Taxonomy" id="408172"/>
    <lineage>
        <taxon>unclassified sequences</taxon>
        <taxon>metagenomes</taxon>
        <taxon>ecological metagenomes</taxon>
    </lineage>
</organism>
<name>A0A381QNS8_9ZZZZ</name>
<sequence length="56" mass="6104">MFDNLKHLSNAMAHVNPVGLTGGGYHRNGLGNAGHQSKHGHAKESEREHDRGHSHN</sequence>
<feature type="region of interest" description="Disordered" evidence="1">
    <location>
        <begin position="15"/>
        <end position="56"/>
    </location>
</feature>
<reference evidence="2" key="1">
    <citation type="submission" date="2018-05" db="EMBL/GenBank/DDBJ databases">
        <authorList>
            <person name="Lanie J.A."/>
            <person name="Ng W.-L."/>
            <person name="Kazmierczak K.M."/>
            <person name="Andrzejewski T.M."/>
            <person name="Davidsen T.M."/>
            <person name="Wayne K.J."/>
            <person name="Tettelin H."/>
            <person name="Glass J.I."/>
            <person name="Rusch D."/>
            <person name="Podicherti R."/>
            <person name="Tsui H.-C.T."/>
            <person name="Winkler M.E."/>
        </authorList>
    </citation>
    <scope>NUCLEOTIDE SEQUENCE</scope>
</reference>